<dbReference type="Gene3D" id="2.40.50.1020">
    <property type="entry name" value="LytTr DNA-binding domain"/>
    <property type="match status" value="1"/>
</dbReference>
<feature type="domain" description="Response regulatory" evidence="2">
    <location>
        <begin position="3"/>
        <end position="116"/>
    </location>
</feature>
<evidence type="ECO:0000259" key="3">
    <source>
        <dbReference type="PROSITE" id="PS50930"/>
    </source>
</evidence>
<dbReference type="OrthoDB" id="2168082at2"/>
<dbReference type="PANTHER" id="PTHR37299:SF1">
    <property type="entry name" value="STAGE 0 SPORULATION PROTEIN A HOMOLOG"/>
    <property type="match status" value="1"/>
</dbReference>
<dbReference type="Pfam" id="PF00072">
    <property type="entry name" value="Response_reg"/>
    <property type="match status" value="1"/>
</dbReference>
<comment type="caution">
    <text evidence="4">The sequence shown here is derived from an EMBL/GenBank/DDBJ whole genome shotgun (WGS) entry which is preliminary data.</text>
</comment>
<dbReference type="InterPro" id="IPR011006">
    <property type="entry name" value="CheY-like_superfamily"/>
</dbReference>
<sequence>MLKAIIIDDEQHCIDRLQLLLGNHSETIQVLGSYSSVEVGKKEIDRLKPDVVFLDIQLNEDTGFDLLSQFERIDFEVIFTTAFDNYAIQAFKFSALDYLLKPIAEDDLEQAVKKLIKQTGLRDTSQRIETLFHNFKREIGHSKKLAIPTMEGLVMVDVDKIIRLQSDVNYTHIFIATNTKITTSKTLKFFEEILDPQQFFRTHKSHLVNLKYVVSYIKGKGGYVVLSNGSKLEVAVRRKDLLLQKLKTI</sequence>
<protein>
    <submittedName>
        <fullName evidence="4">Two-component system LytT family response regulator</fullName>
    </submittedName>
</protein>
<dbReference type="PANTHER" id="PTHR37299">
    <property type="entry name" value="TRANSCRIPTIONAL REGULATOR-RELATED"/>
    <property type="match status" value="1"/>
</dbReference>
<evidence type="ECO:0000313" key="4">
    <source>
        <dbReference type="EMBL" id="PRX53948.1"/>
    </source>
</evidence>
<dbReference type="GO" id="GO:0003677">
    <property type="term" value="F:DNA binding"/>
    <property type="evidence" value="ECO:0007669"/>
    <property type="project" value="InterPro"/>
</dbReference>
<dbReference type="PROSITE" id="PS50930">
    <property type="entry name" value="HTH_LYTTR"/>
    <property type="match status" value="1"/>
</dbReference>
<dbReference type="InterPro" id="IPR046947">
    <property type="entry name" value="LytR-like"/>
</dbReference>
<dbReference type="SMART" id="SM00850">
    <property type="entry name" value="LytTR"/>
    <property type="match status" value="1"/>
</dbReference>
<dbReference type="Proteomes" id="UP000237640">
    <property type="component" value="Unassembled WGS sequence"/>
</dbReference>
<dbReference type="RefSeq" id="WP_106145272.1">
    <property type="nucleotide sequence ID" value="NZ_PVYX01000002.1"/>
</dbReference>
<dbReference type="SUPFAM" id="SSF52172">
    <property type="entry name" value="CheY-like"/>
    <property type="match status" value="1"/>
</dbReference>
<evidence type="ECO:0000259" key="2">
    <source>
        <dbReference type="PROSITE" id="PS50110"/>
    </source>
</evidence>
<feature type="domain" description="HTH LytTR-type" evidence="3">
    <location>
        <begin position="145"/>
        <end position="248"/>
    </location>
</feature>
<keyword evidence="5" id="KW-1185">Reference proteome</keyword>
<organism evidence="4 5">
    <name type="scientific">Flagellimonas meridianipacifica</name>
    <dbReference type="NCBI Taxonomy" id="1080225"/>
    <lineage>
        <taxon>Bacteria</taxon>
        <taxon>Pseudomonadati</taxon>
        <taxon>Bacteroidota</taxon>
        <taxon>Flavobacteriia</taxon>
        <taxon>Flavobacteriales</taxon>
        <taxon>Flavobacteriaceae</taxon>
        <taxon>Flagellimonas</taxon>
    </lineage>
</organism>
<dbReference type="InterPro" id="IPR007492">
    <property type="entry name" value="LytTR_DNA-bd_dom"/>
</dbReference>
<dbReference type="Gene3D" id="3.40.50.2300">
    <property type="match status" value="1"/>
</dbReference>
<evidence type="ECO:0000256" key="1">
    <source>
        <dbReference type="PROSITE-ProRule" id="PRU00169"/>
    </source>
</evidence>
<dbReference type="Pfam" id="PF04397">
    <property type="entry name" value="LytTR"/>
    <property type="match status" value="1"/>
</dbReference>
<feature type="modified residue" description="4-aspartylphosphate" evidence="1">
    <location>
        <position position="55"/>
    </location>
</feature>
<gene>
    <name evidence="4" type="ORF">CLV81_2341</name>
</gene>
<proteinExistence type="predicted"/>
<evidence type="ECO:0000313" key="5">
    <source>
        <dbReference type="Proteomes" id="UP000237640"/>
    </source>
</evidence>
<dbReference type="PROSITE" id="PS50110">
    <property type="entry name" value="RESPONSE_REGULATORY"/>
    <property type="match status" value="1"/>
</dbReference>
<dbReference type="SMART" id="SM00448">
    <property type="entry name" value="REC"/>
    <property type="match status" value="1"/>
</dbReference>
<dbReference type="InterPro" id="IPR001789">
    <property type="entry name" value="Sig_transdc_resp-reg_receiver"/>
</dbReference>
<dbReference type="EMBL" id="PVYX01000002">
    <property type="protein sequence ID" value="PRX53948.1"/>
    <property type="molecule type" value="Genomic_DNA"/>
</dbReference>
<name>A0A2T0M8Z8_9FLAO</name>
<reference evidence="4 5" key="1">
    <citation type="submission" date="2018-03" db="EMBL/GenBank/DDBJ databases">
        <title>Genomic Encyclopedia of Archaeal and Bacterial Type Strains, Phase II (KMG-II): from individual species to whole genera.</title>
        <authorList>
            <person name="Goeker M."/>
        </authorList>
    </citation>
    <scope>NUCLEOTIDE SEQUENCE [LARGE SCALE GENOMIC DNA]</scope>
    <source>
        <strain evidence="4 5">DSM 25027</strain>
    </source>
</reference>
<dbReference type="GO" id="GO:0000156">
    <property type="term" value="F:phosphorelay response regulator activity"/>
    <property type="evidence" value="ECO:0007669"/>
    <property type="project" value="InterPro"/>
</dbReference>
<keyword evidence="1" id="KW-0597">Phosphoprotein</keyword>
<accession>A0A2T0M8Z8</accession>
<dbReference type="AlphaFoldDB" id="A0A2T0M8Z8"/>